<accession>A0A382N4L6</accession>
<dbReference type="EMBL" id="UINC01097506">
    <property type="protein sequence ID" value="SVC55265.1"/>
    <property type="molecule type" value="Genomic_DNA"/>
</dbReference>
<gene>
    <name evidence="1" type="ORF">METZ01_LOCUS308119</name>
</gene>
<name>A0A382N4L6_9ZZZZ</name>
<protein>
    <submittedName>
        <fullName evidence="1">Uncharacterized protein</fullName>
    </submittedName>
</protein>
<reference evidence="1" key="1">
    <citation type="submission" date="2018-05" db="EMBL/GenBank/DDBJ databases">
        <authorList>
            <person name="Lanie J.A."/>
            <person name="Ng W.-L."/>
            <person name="Kazmierczak K.M."/>
            <person name="Andrzejewski T.M."/>
            <person name="Davidsen T.M."/>
            <person name="Wayne K.J."/>
            <person name="Tettelin H."/>
            <person name="Glass J.I."/>
            <person name="Rusch D."/>
            <person name="Podicherti R."/>
            <person name="Tsui H.-C.T."/>
            <person name="Winkler M.E."/>
        </authorList>
    </citation>
    <scope>NUCLEOTIDE SEQUENCE</scope>
</reference>
<evidence type="ECO:0000313" key="1">
    <source>
        <dbReference type="EMBL" id="SVC55265.1"/>
    </source>
</evidence>
<sequence>MIDNRHKCKHCLKFINEKVFLDKNGLCF</sequence>
<feature type="non-terminal residue" evidence="1">
    <location>
        <position position="28"/>
    </location>
</feature>
<dbReference type="AlphaFoldDB" id="A0A382N4L6"/>
<organism evidence="1">
    <name type="scientific">marine metagenome</name>
    <dbReference type="NCBI Taxonomy" id="408172"/>
    <lineage>
        <taxon>unclassified sequences</taxon>
        <taxon>metagenomes</taxon>
        <taxon>ecological metagenomes</taxon>
    </lineage>
</organism>
<proteinExistence type="predicted"/>